<accession>A0A017SG68</accession>
<dbReference type="GeneID" id="63700552"/>
<dbReference type="HOGENOM" id="CLU_1481667_0_0_1"/>
<dbReference type="AlphaFoldDB" id="A0A017SG68"/>
<proteinExistence type="predicted"/>
<dbReference type="RefSeq" id="XP_040639307.1">
    <property type="nucleotide sequence ID" value="XM_040785428.1"/>
</dbReference>
<sequence length="182" mass="20796">MFQCLRRKQTQTLSTLEDLLTMFRCPTKNDKRPLRTFEGWLKGIKHIKDPLELTSFLFSDWSSSTDKVKILLLVPKMAFCNDVGMKLLESRLEDPMYAQLAQLVRWLIFSNGFDSSQKRDLNGPVDYCVRYWKAPGCPTRNICPGGMKALQKSLTLLGDSTNESHKDIPAHCIRKGTLGPKQ</sequence>
<evidence type="ECO:0000313" key="1">
    <source>
        <dbReference type="EMBL" id="EYE95619.1"/>
    </source>
</evidence>
<gene>
    <name evidence="1" type="ORF">EURHEDRAFT_47680</name>
</gene>
<keyword evidence="2" id="KW-1185">Reference proteome</keyword>
<dbReference type="Proteomes" id="UP000019804">
    <property type="component" value="Unassembled WGS sequence"/>
</dbReference>
<protein>
    <submittedName>
        <fullName evidence="1">Uncharacterized protein</fullName>
    </submittedName>
</protein>
<reference evidence="2" key="1">
    <citation type="journal article" date="2014" name="Nat. Commun.">
        <title>Genomic adaptations of the halophilic Dead Sea filamentous fungus Eurotium rubrum.</title>
        <authorList>
            <person name="Kis-Papo T."/>
            <person name="Weig A.R."/>
            <person name="Riley R."/>
            <person name="Persoh D."/>
            <person name="Salamov A."/>
            <person name="Sun H."/>
            <person name="Lipzen A."/>
            <person name="Wasser S.P."/>
            <person name="Rambold G."/>
            <person name="Grigoriev I.V."/>
            <person name="Nevo E."/>
        </authorList>
    </citation>
    <scope>NUCLEOTIDE SEQUENCE [LARGE SCALE GENOMIC DNA]</scope>
    <source>
        <strain evidence="2">CBS 135680</strain>
    </source>
</reference>
<dbReference type="OrthoDB" id="10486382at2759"/>
<dbReference type="EMBL" id="KK088421">
    <property type="protein sequence ID" value="EYE95619.1"/>
    <property type="molecule type" value="Genomic_DNA"/>
</dbReference>
<organism evidence="1 2">
    <name type="scientific">Aspergillus ruber (strain CBS 135680)</name>
    <dbReference type="NCBI Taxonomy" id="1388766"/>
    <lineage>
        <taxon>Eukaryota</taxon>
        <taxon>Fungi</taxon>
        <taxon>Dikarya</taxon>
        <taxon>Ascomycota</taxon>
        <taxon>Pezizomycotina</taxon>
        <taxon>Eurotiomycetes</taxon>
        <taxon>Eurotiomycetidae</taxon>
        <taxon>Eurotiales</taxon>
        <taxon>Aspergillaceae</taxon>
        <taxon>Aspergillus</taxon>
        <taxon>Aspergillus subgen. Aspergillus</taxon>
    </lineage>
</organism>
<evidence type="ECO:0000313" key="2">
    <source>
        <dbReference type="Proteomes" id="UP000019804"/>
    </source>
</evidence>
<name>A0A017SG68_ASPRC</name>